<dbReference type="InterPro" id="IPR001078">
    <property type="entry name" value="2-oxoacid_DH_actylTfrase"/>
</dbReference>
<dbReference type="PANTHER" id="PTHR43178">
    <property type="entry name" value="DIHYDROLIPOAMIDE ACETYLTRANSFERASE COMPONENT OF PYRUVATE DEHYDROGENASE COMPLEX"/>
    <property type="match status" value="1"/>
</dbReference>
<dbReference type="EMBL" id="SAUN01000001">
    <property type="protein sequence ID" value="RVX39033.1"/>
    <property type="molecule type" value="Genomic_DNA"/>
</dbReference>
<feature type="domain" description="2-oxoacid dehydrogenase acyltransferase catalytic" evidence="7">
    <location>
        <begin position="147"/>
        <end position="371"/>
    </location>
</feature>
<keyword evidence="10" id="KW-1185">Reference proteome</keyword>
<dbReference type="PANTHER" id="PTHR43178:SF5">
    <property type="entry name" value="LIPOAMIDE ACYLTRANSFERASE COMPONENT OF BRANCHED-CHAIN ALPHA-KETO ACID DEHYDROGENASE COMPLEX, MITOCHONDRIAL"/>
    <property type="match status" value="1"/>
</dbReference>
<dbReference type="InterPro" id="IPR011053">
    <property type="entry name" value="Single_hybrid_motif"/>
</dbReference>
<dbReference type="CDD" id="cd06849">
    <property type="entry name" value="lipoyl_domain"/>
    <property type="match status" value="1"/>
</dbReference>
<comment type="similarity">
    <text evidence="2 6">Belongs to the 2-oxoacid dehydrogenase family.</text>
</comment>
<evidence type="ECO:0000256" key="2">
    <source>
        <dbReference type="ARBA" id="ARBA00007317"/>
    </source>
</evidence>
<comment type="cofactor">
    <cofactor evidence="1 6">
        <name>(R)-lipoate</name>
        <dbReference type="ChEBI" id="CHEBI:83088"/>
    </cofactor>
</comment>
<dbReference type="PROSITE" id="PS00189">
    <property type="entry name" value="LIPOYL"/>
    <property type="match status" value="1"/>
</dbReference>
<dbReference type="GO" id="GO:0016407">
    <property type="term" value="F:acetyltransferase activity"/>
    <property type="evidence" value="ECO:0007669"/>
    <property type="project" value="TreeGrafter"/>
</dbReference>
<accession>A0A438M0H8</accession>
<dbReference type="InterPro" id="IPR050743">
    <property type="entry name" value="2-oxoacid_DH_E2_comp"/>
</dbReference>
<evidence type="ECO:0000313" key="9">
    <source>
        <dbReference type="EMBL" id="RVX39033.1"/>
    </source>
</evidence>
<evidence type="ECO:0000256" key="1">
    <source>
        <dbReference type="ARBA" id="ARBA00001938"/>
    </source>
</evidence>
<dbReference type="InterPro" id="IPR003016">
    <property type="entry name" value="2-oxoA_DH_lipoyl-BS"/>
</dbReference>
<comment type="caution">
    <text evidence="9">The sequence shown here is derived from an EMBL/GenBank/DDBJ whole genome shotgun (WGS) entry which is preliminary data.</text>
</comment>
<dbReference type="SUPFAM" id="SSF51230">
    <property type="entry name" value="Single hybrid motif"/>
    <property type="match status" value="1"/>
</dbReference>
<evidence type="ECO:0000256" key="6">
    <source>
        <dbReference type="RuleBase" id="RU003423"/>
    </source>
</evidence>
<dbReference type="RefSeq" id="WP_127931583.1">
    <property type="nucleotide sequence ID" value="NZ_SAUN01000001.1"/>
</dbReference>
<dbReference type="InterPro" id="IPR000089">
    <property type="entry name" value="Biotin_lipoyl"/>
</dbReference>
<name>A0A438M0H8_9ACTN</name>
<feature type="domain" description="Lipoyl-binding" evidence="8">
    <location>
        <begin position="3"/>
        <end position="74"/>
    </location>
</feature>
<organism evidence="9 10">
    <name type="scientific">Nonomuraea polychroma</name>
    <dbReference type="NCBI Taxonomy" id="46176"/>
    <lineage>
        <taxon>Bacteria</taxon>
        <taxon>Bacillati</taxon>
        <taxon>Actinomycetota</taxon>
        <taxon>Actinomycetes</taxon>
        <taxon>Streptosporangiales</taxon>
        <taxon>Streptosporangiaceae</taxon>
        <taxon>Nonomuraea</taxon>
    </lineage>
</organism>
<proteinExistence type="inferred from homology"/>
<dbReference type="Pfam" id="PF00364">
    <property type="entry name" value="Biotin_lipoyl"/>
    <property type="match status" value="1"/>
</dbReference>
<sequence>MTELRVPKLNNNDTEYLLVEWLAEDGAEVLKGDPVVVLETSKAAEELVAEVDGVLRRTAEIGATCVPGEVIAYISDDSAPPPTAADREPTSSGPVITAPAQVLIDEHGVDPARIRALGKKVIKRADVAALLETGVDAGGDSASSSPETQTRPLPAVQRAVAAAVTRSHHTIPAAFTAVKLDAGPAIARARVLSKEARALIGLPELLVSAVASLHEQFPMCFAEPMVADGPGGDLAVRPSPAPNVGVTVDVGHGLYVPVLHGADRLSLKEIAQRLTAYRTKAMRGAFREEDLAGGNIVVTLHTDAAVLLAVPIIFPGQTCALSLCAPQHEVALDSAGNIVKRTTVTLGLAFDHRVVNGREAAMFLNAVRKAITA</sequence>
<dbReference type="Gene3D" id="3.30.559.10">
    <property type="entry name" value="Chloramphenicol acetyltransferase-like domain"/>
    <property type="match status" value="1"/>
</dbReference>
<dbReference type="GO" id="GO:0005737">
    <property type="term" value="C:cytoplasm"/>
    <property type="evidence" value="ECO:0007669"/>
    <property type="project" value="TreeGrafter"/>
</dbReference>
<evidence type="ECO:0000256" key="4">
    <source>
        <dbReference type="ARBA" id="ARBA00022823"/>
    </source>
</evidence>
<dbReference type="EC" id="2.3.1.-" evidence="6"/>
<dbReference type="GO" id="GO:0031405">
    <property type="term" value="F:lipoic acid binding"/>
    <property type="evidence" value="ECO:0007669"/>
    <property type="project" value="TreeGrafter"/>
</dbReference>
<evidence type="ECO:0000256" key="5">
    <source>
        <dbReference type="ARBA" id="ARBA00023315"/>
    </source>
</evidence>
<keyword evidence="5 6" id="KW-0012">Acyltransferase</keyword>
<reference evidence="9 10" key="1">
    <citation type="submission" date="2019-01" db="EMBL/GenBank/DDBJ databases">
        <title>Sequencing the genomes of 1000 actinobacteria strains.</title>
        <authorList>
            <person name="Klenk H.-P."/>
        </authorList>
    </citation>
    <scope>NUCLEOTIDE SEQUENCE [LARGE SCALE GENOMIC DNA]</scope>
    <source>
        <strain evidence="9 10">DSM 43925</strain>
    </source>
</reference>
<gene>
    <name evidence="9" type="ORF">EDD27_1365</name>
</gene>
<dbReference type="Proteomes" id="UP000284824">
    <property type="component" value="Unassembled WGS sequence"/>
</dbReference>
<evidence type="ECO:0000259" key="7">
    <source>
        <dbReference type="Pfam" id="PF00198"/>
    </source>
</evidence>
<dbReference type="OrthoDB" id="3681540at2"/>
<evidence type="ECO:0000259" key="8">
    <source>
        <dbReference type="Pfam" id="PF00364"/>
    </source>
</evidence>
<keyword evidence="4 6" id="KW-0450">Lipoyl</keyword>
<evidence type="ECO:0000256" key="3">
    <source>
        <dbReference type="ARBA" id="ARBA00022679"/>
    </source>
</evidence>
<dbReference type="AlphaFoldDB" id="A0A438M0H8"/>
<dbReference type="Gene3D" id="2.40.50.100">
    <property type="match status" value="1"/>
</dbReference>
<protein>
    <recommendedName>
        <fullName evidence="6">Dihydrolipoamide acetyltransferase component of pyruvate dehydrogenase complex</fullName>
        <ecNumber evidence="6">2.3.1.-</ecNumber>
    </recommendedName>
</protein>
<keyword evidence="3 6" id="KW-0808">Transferase</keyword>
<evidence type="ECO:0000313" key="10">
    <source>
        <dbReference type="Proteomes" id="UP000284824"/>
    </source>
</evidence>
<dbReference type="InterPro" id="IPR023213">
    <property type="entry name" value="CAT-like_dom_sf"/>
</dbReference>
<dbReference type="SUPFAM" id="SSF52777">
    <property type="entry name" value="CoA-dependent acyltransferases"/>
    <property type="match status" value="1"/>
</dbReference>
<dbReference type="Pfam" id="PF00198">
    <property type="entry name" value="2-oxoacid_dh"/>
    <property type="match status" value="1"/>
</dbReference>